<dbReference type="Proteomes" id="UP000215914">
    <property type="component" value="Chromosome 16"/>
</dbReference>
<dbReference type="AlphaFoldDB" id="A0A251S2Q4"/>
<evidence type="ECO:0000313" key="1">
    <source>
        <dbReference type="EMBL" id="OTF92416.1"/>
    </source>
</evidence>
<evidence type="ECO:0000313" key="2">
    <source>
        <dbReference type="Proteomes" id="UP000215914"/>
    </source>
</evidence>
<sequence length="53" mass="6172">MCIDFKDLNKACPKDCYPLPEIDLKGGSYKLGDLEGKRLPRHWNGKTLRKFYV</sequence>
<dbReference type="EMBL" id="CM007905">
    <property type="protein sequence ID" value="OTF92416.1"/>
    <property type="molecule type" value="Genomic_DNA"/>
</dbReference>
<keyword evidence="2" id="KW-1185">Reference proteome</keyword>
<name>A0A251S2Q4_HELAN</name>
<dbReference type="InterPro" id="IPR043502">
    <property type="entry name" value="DNA/RNA_pol_sf"/>
</dbReference>
<reference evidence="2" key="1">
    <citation type="journal article" date="2017" name="Nature">
        <title>The sunflower genome provides insights into oil metabolism, flowering and Asterid evolution.</title>
        <authorList>
            <person name="Badouin H."/>
            <person name="Gouzy J."/>
            <person name="Grassa C.J."/>
            <person name="Murat F."/>
            <person name="Staton S.E."/>
            <person name="Cottret L."/>
            <person name="Lelandais-Briere C."/>
            <person name="Owens G.L."/>
            <person name="Carrere S."/>
            <person name="Mayjonade B."/>
            <person name="Legrand L."/>
            <person name="Gill N."/>
            <person name="Kane N.C."/>
            <person name="Bowers J.E."/>
            <person name="Hubner S."/>
            <person name="Bellec A."/>
            <person name="Berard A."/>
            <person name="Berges H."/>
            <person name="Blanchet N."/>
            <person name="Boniface M.C."/>
            <person name="Brunel D."/>
            <person name="Catrice O."/>
            <person name="Chaidir N."/>
            <person name="Claudel C."/>
            <person name="Donnadieu C."/>
            <person name="Faraut T."/>
            <person name="Fievet G."/>
            <person name="Helmstetter N."/>
            <person name="King M."/>
            <person name="Knapp S.J."/>
            <person name="Lai Z."/>
            <person name="Le Paslier M.C."/>
            <person name="Lippi Y."/>
            <person name="Lorenzon L."/>
            <person name="Mandel J.R."/>
            <person name="Marage G."/>
            <person name="Marchand G."/>
            <person name="Marquand E."/>
            <person name="Bret-Mestries E."/>
            <person name="Morien E."/>
            <person name="Nambeesan S."/>
            <person name="Nguyen T."/>
            <person name="Pegot-Espagnet P."/>
            <person name="Pouilly N."/>
            <person name="Raftis F."/>
            <person name="Sallet E."/>
            <person name="Schiex T."/>
            <person name="Thomas J."/>
            <person name="Vandecasteele C."/>
            <person name="Vares D."/>
            <person name="Vear F."/>
            <person name="Vautrin S."/>
            <person name="Crespi M."/>
            <person name="Mangin B."/>
            <person name="Burke J.M."/>
            <person name="Salse J."/>
            <person name="Munos S."/>
            <person name="Vincourt P."/>
            <person name="Rieseberg L.H."/>
            <person name="Langlade N.B."/>
        </authorList>
    </citation>
    <scope>NUCLEOTIDE SEQUENCE [LARGE SCALE GENOMIC DNA]</scope>
    <source>
        <strain evidence="2">cv. SF193</strain>
    </source>
</reference>
<dbReference type="InParanoid" id="A0A251S2Q4"/>
<accession>A0A251S2Q4</accession>
<dbReference type="SUPFAM" id="SSF56672">
    <property type="entry name" value="DNA/RNA polymerases"/>
    <property type="match status" value="1"/>
</dbReference>
<proteinExistence type="predicted"/>
<organism evidence="1 2">
    <name type="scientific">Helianthus annuus</name>
    <name type="common">Common sunflower</name>
    <dbReference type="NCBI Taxonomy" id="4232"/>
    <lineage>
        <taxon>Eukaryota</taxon>
        <taxon>Viridiplantae</taxon>
        <taxon>Streptophyta</taxon>
        <taxon>Embryophyta</taxon>
        <taxon>Tracheophyta</taxon>
        <taxon>Spermatophyta</taxon>
        <taxon>Magnoliopsida</taxon>
        <taxon>eudicotyledons</taxon>
        <taxon>Gunneridae</taxon>
        <taxon>Pentapetalae</taxon>
        <taxon>asterids</taxon>
        <taxon>campanulids</taxon>
        <taxon>Asterales</taxon>
        <taxon>Asteraceae</taxon>
        <taxon>Asteroideae</taxon>
        <taxon>Heliantheae alliance</taxon>
        <taxon>Heliantheae</taxon>
        <taxon>Helianthus</taxon>
    </lineage>
</organism>
<dbReference type="InterPro" id="IPR043128">
    <property type="entry name" value="Rev_trsase/Diguanyl_cyclase"/>
</dbReference>
<gene>
    <name evidence="1" type="ORF">HannXRQ_Chr16g0521631</name>
</gene>
<protein>
    <submittedName>
        <fullName evidence="1">Uncharacterized protein</fullName>
    </submittedName>
</protein>
<dbReference type="Gene3D" id="3.30.70.270">
    <property type="match status" value="1"/>
</dbReference>